<dbReference type="PANTHER" id="PTHR45638:SF2">
    <property type="entry name" value="CYCLIC NUCLEOTIDE-GATED CATION CHANNEL ALPHA-4"/>
    <property type="match status" value="1"/>
</dbReference>
<accession>A0A3B4BS42</accession>
<name>A0A3B4BS42_PYGNA</name>
<evidence type="ECO:0000313" key="13">
    <source>
        <dbReference type="Ensembl" id="ENSPNAP00000001331.2"/>
    </source>
</evidence>
<dbReference type="GO" id="GO:0005886">
    <property type="term" value="C:plasma membrane"/>
    <property type="evidence" value="ECO:0007669"/>
    <property type="project" value="TreeGrafter"/>
</dbReference>
<feature type="compositionally biased region" description="Basic and acidic residues" evidence="10">
    <location>
        <begin position="576"/>
        <end position="585"/>
    </location>
</feature>
<reference evidence="13" key="2">
    <citation type="submission" date="2025-08" db="UniProtKB">
        <authorList>
            <consortium name="Ensembl"/>
        </authorList>
    </citation>
    <scope>IDENTIFICATION</scope>
</reference>
<keyword evidence="7" id="KW-1071">Ligand-gated ion channel</keyword>
<feature type="transmembrane region" description="Helical" evidence="11">
    <location>
        <begin position="25"/>
        <end position="49"/>
    </location>
</feature>
<dbReference type="PROSITE" id="PS00889">
    <property type="entry name" value="CNMP_BINDING_2"/>
    <property type="match status" value="1"/>
</dbReference>
<reference evidence="13 14" key="1">
    <citation type="submission" date="2020-10" db="EMBL/GenBank/DDBJ databases">
        <title>Pygocentrus nattereri (red-bellied piranha) genome, fPygNat1, primary haplotype.</title>
        <authorList>
            <person name="Myers G."/>
            <person name="Meyer A."/>
            <person name="Karagic N."/>
            <person name="Pippel M."/>
            <person name="Winkler S."/>
            <person name="Tracey A."/>
            <person name="Wood J."/>
            <person name="Formenti G."/>
            <person name="Howe K."/>
            <person name="Fedrigo O."/>
            <person name="Jarvis E.D."/>
        </authorList>
    </citation>
    <scope>NUCLEOTIDE SEQUENCE [LARGE SCALE GENOMIC DNA]</scope>
</reference>
<feature type="domain" description="Cyclic nucleotide-binding" evidence="12">
    <location>
        <begin position="339"/>
        <end position="453"/>
    </location>
</feature>
<dbReference type="SUPFAM" id="SSF81324">
    <property type="entry name" value="Voltage-gated potassium channels"/>
    <property type="match status" value="1"/>
</dbReference>
<gene>
    <name evidence="13" type="primary">CNGA4</name>
</gene>
<dbReference type="GO" id="GO:0017071">
    <property type="term" value="C:intracellular cyclic nucleotide activated cation channel complex"/>
    <property type="evidence" value="ECO:0007669"/>
    <property type="project" value="TreeGrafter"/>
</dbReference>
<dbReference type="InterPro" id="IPR000595">
    <property type="entry name" value="cNMP-bd_dom"/>
</dbReference>
<evidence type="ECO:0000256" key="6">
    <source>
        <dbReference type="ARBA" id="ARBA00023136"/>
    </source>
</evidence>
<dbReference type="Gene3D" id="1.10.287.70">
    <property type="match status" value="1"/>
</dbReference>
<dbReference type="Ensembl" id="ENSPNAT00000012343.2">
    <property type="protein sequence ID" value="ENSPNAP00000001331.2"/>
    <property type="gene ID" value="ENSPNAG00000000668.2"/>
</dbReference>
<dbReference type="InterPro" id="IPR018490">
    <property type="entry name" value="cNMP-bd_dom_sf"/>
</dbReference>
<dbReference type="FunFam" id="1.10.287.630:FF:000001">
    <property type="entry name" value="Cyclic nucleotide-gated channel alpha 3"/>
    <property type="match status" value="1"/>
</dbReference>
<dbReference type="GO" id="GO:0005222">
    <property type="term" value="F:intracellularly cAMP-activated cation channel activity"/>
    <property type="evidence" value="ECO:0007669"/>
    <property type="project" value="TreeGrafter"/>
</dbReference>
<dbReference type="Gene3D" id="1.10.287.630">
    <property type="entry name" value="Helix hairpin bin"/>
    <property type="match status" value="1"/>
</dbReference>
<dbReference type="InterPro" id="IPR032406">
    <property type="entry name" value="CLZ_dom"/>
</dbReference>
<keyword evidence="2" id="KW-0813">Transport</keyword>
<evidence type="ECO:0000256" key="4">
    <source>
        <dbReference type="ARBA" id="ARBA00022989"/>
    </source>
</evidence>
<feature type="transmembrane region" description="Helical" evidence="11">
    <location>
        <begin position="163"/>
        <end position="187"/>
    </location>
</feature>
<feature type="compositionally biased region" description="Acidic residues" evidence="10">
    <location>
        <begin position="552"/>
        <end position="562"/>
    </location>
</feature>
<keyword evidence="6 11" id="KW-0472">Membrane</keyword>
<dbReference type="PROSITE" id="PS50042">
    <property type="entry name" value="CNMP_BINDING_3"/>
    <property type="match status" value="1"/>
</dbReference>
<dbReference type="Gene3D" id="1.20.5.300">
    <property type="match status" value="1"/>
</dbReference>
<dbReference type="InterPro" id="IPR005821">
    <property type="entry name" value="Ion_trans_dom"/>
</dbReference>
<evidence type="ECO:0000259" key="12">
    <source>
        <dbReference type="PROSITE" id="PS50042"/>
    </source>
</evidence>
<dbReference type="GeneTree" id="ENSGT00940000159415"/>
<dbReference type="STRING" id="42514.ENSPNAP00000001331"/>
<dbReference type="PANTHER" id="PTHR45638">
    <property type="entry name" value="CYCLIC NUCLEOTIDE-GATED CATION CHANNEL SUBUNIT A"/>
    <property type="match status" value="1"/>
</dbReference>
<feature type="region of interest" description="Disordered" evidence="10">
    <location>
        <begin position="529"/>
        <end position="585"/>
    </location>
</feature>
<dbReference type="GO" id="GO:0005223">
    <property type="term" value="F:intracellularly cGMP-activated cation channel activity"/>
    <property type="evidence" value="ECO:0007669"/>
    <property type="project" value="TreeGrafter"/>
</dbReference>
<evidence type="ECO:0000256" key="1">
    <source>
        <dbReference type="ARBA" id="ARBA00004141"/>
    </source>
</evidence>
<dbReference type="FunFam" id="2.60.120.10:FF:000046">
    <property type="entry name" value="Cyclic nucleotide-gated cation channel alpha-4"/>
    <property type="match status" value="1"/>
</dbReference>
<evidence type="ECO:0000256" key="10">
    <source>
        <dbReference type="SAM" id="MobiDB-lite"/>
    </source>
</evidence>
<dbReference type="SMART" id="SM00100">
    <property type="entry name" value="cNMP"/>
    <property type="match status" value="1"/>
</dbReference>
<dbReference type="OMA" id="HSYLVAW"/>
<keyword evidence="5" id="KW-0406">Ion transport</keyword>
<dbReference type="InterPro" id="IPR018488">
    <property type="entry name" value="cNMP-bd_CS"/>
</dbReference>
<reference evidence="13" key="3">
    <citation type="submission" date="2025-09" db="UniProtKB">
        <authorList>
            <consortium name="Ensembl"/>
        </authorList>
    </citation>
    <scope>IDENTIFICATION</scope>
</reference>
<dbReference type="InterPro" id="IPR014710">
    <property type="entry name" value="RmlC-like_jellyroll"/>
</dbReference>
<feature type="transmembrane region" description="Helical" evidence="11">
    <location>
        <begin position="235"/>
        <end position="256"/>
    </location>
</feature>
<dbReference type="Pfam" id="PF00520">
    <property type="entry name" value="Ion_trans"/>
    <property type="match status" value="1"/>
</dbReference>
<evidence type="ECO:0000256" key="11">
    <source>
        <dbReference type="SAM" id="Phobius"/>
    </source>
</evidence>
<dbReference type="GO" id="GO:0044877">
    <property type="term" value="F:protein-containing complex binding"/>
    <property type="evidence" value="ECO:0007669"/>
    <property type="project" value="TreeGrafter"/>
</dbReference>
<evidence type="ECO:0000256" key="3">
    <source>
        <dbReference type="ARBA" id="ARBA00022692"/>
    </source>
</evidence>
<keyword evidence="9" id="KW-0175">Coiled coil</keyword>
<keyword evidence="14" id="KW-1185">Reference proteome</keyword>
<dbReference type="CDD" id="cd00038">
    <property type="entry name" value="CAP_ED"/>
    <property type="match status" value="1"/>
</dbReference>
<dbReference type="FunFam" id="1.20.5.300:FF:000005">
    <property type="entry name" value="cyclic nucleotide-gated cation channel alpha-4"/>
    <property type="match status" value="1"/>
</dbReference>
<dbReference type="SUPFAM" id="SSF51206">
    <property type="entry name" value="cAMP-binding domain-like"/>
    <property type="match status" value="1"/>
</dbReference>
<evidence type="ECO:0000313" key="14">
    <source>
        <dbReference type="Proteomes" id="UP001501920"/>
    </source>
</evidence>
<dbReference type="PROSITE" id="PS00888">
    <property type="entry name" value="CNMP_BINDING_1"/>
    <property type="match status" value="1"/>
</dbReference>
<evidence type="ECO:0000256" key="9">
    <source>
        <dbReference type="SAM" id="Coils"/>
    </source>
</evidence>
<evidence type="ECO:0000256" key="7">
    <source>
        <dbReference type="ARBA" id="ARBA00023286"/>
    </source>
</evidence>
<keyword evidence="4 11" id="KW-1133">Transmembrane helix</keyword>
<dbReference type="Gene3D" id="2.60.120.10">
    <property type="entry name" value="Jelly Rolls"/>
    <property type="match status" value="1"/>
</dbReference>
<comment type="subcellular location">
    <subcellularLocation>
        <location evidence="1">Membrane</location>
        <topology evidence="1">Multi-pass membrane protein</topology>
    </subcellularLocation>
</comment>
<feature type="coiled-coil region" evidence="9">
    <location>
        <begin position="472"/>
        <end position="524"/>
    </location>
</feature>
<dbReference type="FunFam" id="1.10.287.70:FF:000030">
    <property type="entry name" value="Cyclic nucleotide-gated channel alpha 3"/>
    <property type="match status" value="1"/>
</dbReference>
<dbReference type="Pfam" id="PF16526">
    <property type="entry name" value="CLZ"/>
    <property type="match status" value="1"/>
</dbReference>
<keyword evidence="3 11" id="KW-0812">Transmembrane</keyword>
<protein>
    <recommendedName>
        <fullName evidence="12">Cyclic nucleotide-binding domain-containing protein</fullName>
    </recommendedName>
</protein>
<dbReference type="AlphaFoldDB" id="A0A3B4BS42"/>
<dbReference type="GO" id="GO:0030553">
    <property type="term" value="F:cGMP binding"/>
    <property type="evidence" value="ECO:0007669"/>
    <property type="project" value="TreeGrafter"/>
</dbReference>
<dbReference type="Pfam" id="PF00027">
    <property type="entry name" value="cNMP_binding"/>
    <property type="match status" value="1"/>
</dbReference>
<proteinExistence type="predicted"/>
<sequence length="585" mass="67292">MTDKPGSNRTSRAEQNKQNIQHKFYYGWLQVMIFPVIYNWVIIILRACFYEVAHTYLAVWLTLDYVSDLVYIADIIIKVHTGFMEQGILVRDRSRLKKRYLRSSHFRWDMASLLPTDLLYLQLGIQTPLVRVNRFLRSARLSEALDRMETRTAYPNVFRISKLMILIFILIHWNACIYFSLSNYIGFGVDEWVYPNISDPEFASMRRQYFYSYWFSTLILTTVGDTPQPQREEEYLFMIADLLIAVLVFASVVGNVSNVIMNLQNRDNVFFPNHELVKGYLHSRRITKELQGRVNNWYQHLHINKKITRENEILQQLPVTLQTAITVSVHLPTLSKVTIFQNCESSLLEELVLKLTPQVYSPGEYVCRKGDVGHEMYIIKEGKLAVVADDGVTQFAVLGEGNFFGEISILNIKGNKSGNRRTANIRSIGHSDLFSLSKEGLTDTLSEFPAAKRLLEEKGRQILTKMGMLEKTDEGEEEKEKTEDKVARLEGSLEVLQTKLARLMAELESSARKMMRRVEHLELQTEGWEGIVAEGAWSETEEEGERDREVGDGEGEKEEEPEGERGEGDGGEEEEGVGKDVKEKK</sequence>
<evidence type="ECO:0000256" key="8">
    <source>
        <dbReference type="ARBA" id="ARBA00023303"/>
    </source>
</evidence>
<evidence type="ECO:0000256" key="5">
    <source>
        <dbReference type="ARBA" id="ARBA00023065"/>
    </source>
</evidence>
<dbReference type="Proteomes" id="UP001501920">
    <property type="component" value="Chromosome 6"/>
</dbReference>
<dbReference type="InterPro" id="IPR050866">
    <property type="entry name" value="CNG_cation_channel"/>
</dbReference>
<organism evidence="13 14">
    <name type="scientific">Pygocentrus nattereri</name>
    <name type="common">Red-bellied piranha</name>
    <dbReference type="NCBI Taxonomy" id="42514"/>
    <lineage>
        <taxon>Eukaryota</taxon>
        <taxon>Metazoa</taxon>
        <taxon>Chordata</taxon>
        <taxon>Craniata</taxon>
        <taxon>Vertebrata</taxon>
        <taxon>Euteleostomi</taxon>
        <taxon>Actinopterygii</taxon>
        <taxon>Neopterygii</taxon>
        <taxon>Teleostei</taxon>
        <taxon>Ostariophysi</taxon>
        <taxon>Characiformes</taxon>
        <taxon>Characoidei</taxon>
        <taxon>Pygocentrus</taxon>
    </lineage>
</organism>
<evidence type="ECO:0000256" key="2">
    <source>
        <dbReference type="ARBA" id="ARBA00022448"/>
    </source>
</evidence>
<keyword evidence="8" id="KW-0407">Ion channel</keyword>